<comment type="similarity">
    <text evidence="2">Belongs to the MGMT family.</text>
</comment>
<evidence type="ECO:0000256" key="5">
    <source>
        <dbReference type="ARBA" id="ARBA00022679"/>
    </source>
</evidence>
<dbReference type="PANTHER" id="PTHR10815">
    <property type="entry name" value="METHYLATED-DNA--PROTEIN-CYSTEINE METHYLTRANSFERASE"/>
    <property type="match status" value="1"/>
</dbReference>
<dbReference type="PROSITE" id="PS00374">
    <property type="entry name" value="MGMT"/>
    <property type="match status" value="1"/>
</dbReference>
<dbReference type="FunFam" id="1.10.10.10:FF:000214">
    <property type="entry name" value="Methylated-DNA--protein-cysteine methyltransferase"/>
    <property type="match status" value="1"/>
</dbReference>
<dbReference type="SUPFAM" id="SSF46767">
    <property type="entry name" value="Methylated DNA-protein cysteine methyltransferase, C-terminal domain"/>
    <property type="match status" value="1"/>
</dbReference>
<dbReference type="InterPro" id="IPR001497">
    <property type="entry name" value="MethylDNA_cys_MeTrfase_AS"/>
</dbReference>
<reference evidence="10 11" key="1">
    <citation type="journal article" date="2015" name="Genome Announc.">
        <title>Genome Sequence of Lactobacillus curieae CCTCC M 2011381T, a Novel Producer of Gamma-aminobutyric Acid.</title>
        <authorList>
            <person name="Wang Y."/>
            <person name="Wang Y."/>
            <person name="Lang C."/>
            <person name="Wei D."/>
            <person name="Xu P."/>
            <person name="Xie J."/>
        </authorList>
    </citation>
    <scope>NUCLEOTIDE SEQUENCE [LARGE SCALE GENOMIC DNA]</scope>
    <source>
        <strain evidence="10 11">CCTCC M 2011381</strain>
    </source>
</reference>
<dbReference type="InterPro" id="IPR036388">
    <property type="entry name" value="WH-like_DNA-bd_sf"/>
</dbReference>
<gene>
    <name evidence="10" type="ORF">PL11_002470</name>
</gene>
<dbReference type="CDD" id="cd06445">
    <property type="entry name" value="ATase"/>
    <property type="match status" value="1"/>
</dbReference>
<feature type="domain" description="Methylated-DNA-[protein]-cysteine S-methyltransferase DNA binding" evidence="9">
    <location>
        <begin position="88"/>
        <end position="167"/>
    </location>
</feature>
<dbReference type="GO" id="GO:0032259">
    <property type="term" value="P:methylation"/>
    <property type="evidence" value="ECO:0007669"/>
    <property type="project" value="UniProtKB-KW"/>
</dbReference>
<evidence type="ECO:0000256" key="3">
    <source>
        <dbReference type="ARBA" id="ARBA00011918"/>
    </source>
</evidence>
<dbReference type="OrthoDB" id="9802228at2"/>
<dbReference type="InterPro" id="IPR014048">
    <property type="entry name" value="MethylDNA_cys_MeTrfase_DNA-bd"/>
</dbReference>
<dbReference type="InterPro" id="IPR036217">
    <property type="entry name" value="MethylDNA_cys_MeTrfase_DNAb"/>
</dbReference>
<dbReference type="KEGG" id="lcu:PL11_002470"/>
<comment type="catalytic activity">
    <reaction evidence="1">
        <text>a 4-O-methyl-thymidine in DNA + L-cysteinyl-[protein] = a thymidine in DNA + S-methyl-L-cysteinyl-[protein]</text>
        <dbReference type="Rhea" id="RHEA:53428"/>
        <dbReference type="Rhea" id="RHEA-COMP:10131"/>
        <dbReference type="Rhea" id="RHEA-COMP:10132"/>
        <dbReference type="Rhea" id="RHEA-COMP:13555"/>
        <dbReference type="Rhea" id="RHEA-COMP:13556"/>
        <dbReference type="ChEBI" id="CHEBI:29950"/>
        <dbReference type="ChEBI" id="CHEBI:82612"/>
        <dbReference type="ChEBI" id="CHEBI:137386"/>
        <dbReference type="ChEBI" id="CHEBI:137387"/>
        <dbReference type="EC" id="2.1.1.63"/>
    </reaction>
</comment>
<dbReference type="GO" id="GO:0003908">
    <property type="term" value="F:methylated-DNA-[protein]-cysteine S-methyltransferase activity"/>
    <property type="evidence" value="ECO:0007669"/>
    <property type="project" value="UniProtKB-EC"/>
</dbReference>
<evidence type="ECO:0000256" key="1">
    <source>
        <dbReference type="ARBA" id="ARBA00001286"/>
    </source>
</evidence>
<keyword evidence="6" id="KW-0227">DNA damage</keyword>
<dbReference type="GO" id="GO:0006281">
    <property type="term" value="P:DNA repair"/>
    <property type="evidence" value="ECO:0007669"/>
    <property type="project" value="UniProtKB-KW"/>
</dbReference>
<keyword evidence="5 10" id="KW-0808">Transferase</keyword>
<dbReference type="eggNOG" id="COG0350">
    <property type="taxonomic scope" value="Bacteria"/>
</dbReference>
<dbReference type="EMBL" id="CP018906">
    <property type="protein sequence ID" value="AQW22303.1"/>
    <property type="molecule type" value="Genomic_DNA"/>
</dbReference>
<proteinExistence type="inferred from homology"/>
<comment type="catalytic activity">
    <reaction evidence="8">
        <text>a 6-O-methyl-2'-deoxyguanosine in DNA + L-cysteinyl-[protein] = S-methyl-L-cysteinyl-[protein] + a 2'-deoxyguanosine in DNA</text>
        <dbReference type="Rhea" id="RHEA:24000"/>
        <dbReference type="Rhea" id="RHEA-COMP:10131"/>
        <dbReference type="Rhea" id="RHEA-COMP:10132"/>
        <dbReference type="Rhea" id="RHEA-COMP:11367"/>
        <dbReference type="Rhea" id="RHEA-COMP:11368"/>
        <dbReference type="ChEBI" id="CHEBI:29950"/>
        <dbReference type="ChEBI" id="CHEBI:82612"/>
        <dbReference type="ChEBI" id="CHEBI:85445"/>
        <dbReference type="ChEBI" id="CHEBI:85448"/>
        <dbReference type="EC" id="2.1.1.63"/>
    </reaction>
</comment>
<dbReference type="Pfam" id="PF01035">
    <property type="entry name" value="DNA_binding_1"/>
    <property type="match status" value="1"/>
</dbReference>
<keyword evidence="4 10" id="KW-0489">Methyltransferase</keyword>
<accession>A0A1S6QL49</accession>
<protein>
    <recommendedName>
        <fullName evidence="3">methylated-DNA--[protein]-cysteine S-methyltransferase</fullName>
        <ecNumber evidence="3">2.1.1.63</ecNumber>
    </recommendedName>
</protein>
<evidence type="ECO:0000256" key="4">
    <source>
        <dbReference type="ARBA" id="ARBA00022603"/>
    </source>
</evidence>
<evidence type="ECO:0000256" key="2">
    <source>
        <dbReference type="ARBA" id="ARBA00008711"/>
    </source>
</evidence>
<evidence type="ECO:0000256" key="6">
    <source>
        <dbReference type="ARBA" id="ARBA00022763"/>
    </source>
</evidence>
<evidence type="ECO:0000256" key="7">
    <source>
        <dbReference type="ARBA" id="ARBA00023204"/>
    </source>
</evidence>
<dbReference type="AlphaFoldDB" id="A0A1S6QL49"/>
<dbReference type="PANTHER" id="PTHR10815:SF12">
    <property type="entry name" value="METHYLATED-DNA--PROTEIN-CYSTEINE METHYLTRANSFERASE, INDUCIBLE"/>
    <property type="match status" value="1"/>
</dbReference>
<evidence type="ECO:0000256" key="8">
    <source>
        <dbReference type="ARBA" id="ARBA00049348"/>
    </source>
</evidence>
<name>A0A1S6QL49_9LACO</name>
<sequence length="191" mass="21915">MKKIYWDSVEIENTKFFFTVTDKGINFVSSPGKKLSEMFDFYPKSRYQIEFDYDELKTSHYREQFEDYLAGKERHFDLPIDVSEAGTEFQQLVWETVEEVPYGETMSYGDLASKIGNRKSTRAVAHAVALNPVLIMIPCHRIVKADGEPGKYRGGEAQKKALLQLERSAPKKRFIQKLPLPNLSQLGKPGL</sequence>
<keyword evidence="7" id="KW-0234">DNA repair</keyword>
<keyword evidence="11" id="KW-1185">Reference proteome</keyword>
<evidence type="ECO:0000313" key="11">
    <source>
        <dbReference type="Proteomes" id="UP000030361"/>
    </source>
</evidence>
<evidence type="ECO:0000259" key="9">
    <source>
        <dbReference type="Pfam" id="PF01035"/>
    </source>
</evidence>
<evidence type="ECO:0000313" key="10">
    <source>
        <dbReference type="EMBL" id="AQW22303.1"/>
    </source>
</evidence>
<organism evidence="10 11">
    <name type="scientific">Lentilactobacillus curieae</name>
    <dbReference type="NCBI Taxonomy" id="1138822"/>
    <lineage>
        <taxon>Bacteria</taxon>
        <taxon>Bacillati</taxon>
        <taxon>Bacillota</taxon>
        <taxon>Bacilli</taxon>
        <taxon>Lactobacillales</taxon>
        <taxon>Lactobacillaceae</taxon>
        <taxon>Lentilactobacillus</taxon>
    </lineage>
</organism>
<dbReference type="Gene3D" id="1.10.10.10">
    <property type="entry name" value="Winged helix-like DNA-binding domain superfamily/Winged helix DNA-binding domain"/>
    <property type="match status" value="1"/>
</dbReference>
<dbReference type="Proteomes" id="UP000030361">
    <property type="component" value="Chromosome"/>
</dbReference>
<dbReference type="EC" id="2.1.1.63" evidence="3"/>
<dbReference type="NCBIfam" id="TIGR00589">
    <property type="entry name" value="ogt"/>
    <property type="match status" value="1"/>
</dbReference>